<dbReference type="CDD" id="cd00017">
    <property type="entry name" value="ANATO"/>
    <property type="match status" value="1"/>
</dbReference>
<dbReference type="Pfam" id="PF17791">
    <property type="entry name" value="MG3"/>
    <property type="match status" value="1"/>
</dbReference>
<dbReference type="SMART" id="SM00643">
    <property type="entry name" value="C345C"/>
    <property type="match status" value="1"/>
</dbReference>
<evidence type="ECO:0000313" key="25">
    <source>
        <dbReference type="Proteomes" id="UP000009136"/>
    </source>
</evidence>
<dbReference type="InterPro" id="IPR001840">
    <property type="entry name" value="Anaphylatoxn_comp_syst_dom"/>
</dbReference>
<dbReference type="Pfam" id="PF17789">
    <property type="entry name" value="MG4"/>
    <property type="match status" value="1"/>
</dbReference>
<evidence type="ECO:0000256" key="9">
    <source>
        <dbReference type="ARBA" id="ARBA00022966"/>
    </source>
</evidence>
<evidence type="ECO:0000256" key="2">
    <source>
        <dbReference type="ARBA" id="ARBA00004241"/>
    </source>
</evidence>
<dbReference type="GO" id="GO:0006958">
    <property type="term" value="P:complement activation, classical pathway"/>
    <property type="evidence" value="ECO:0007669"/>
    <property type="project" value="UniProtKB-KW"/>
</dbReference>
<keyword evidence="11" id="KW-0179">Complement alternate pathway</keyword>
<comment type="subunit">
    <text evidence="18">During pregnancy, C3dg exists as a complex (probably a 2:2:2 heterohexamer) with AGT and the proform of PRG2. Interacts with CR2 (via the N-terminal Sushi domains 1 and 2).</text>
</comment>
<dbReference type="InterPro" id="IPR009048">
    <property type="entry name" value="A-macroglobulin_rcpt-bd"/>
</dbReference>
<dbReference type="Ensembl" id="ENSBTAT00000067921.3">
    <property type="protein sequence ID" value="ENSBTAP00000073443.3"/>
    <property type="gene ID" value="ENSBTAG00000017280.7"/>
</dbReference>
<dbReference type="Pfam" id="PF07677">
    <property type="entry name" value="A2M_recep"/>
    <property type="match status" value="1"/>
</dbReference>
<feature type="domain" description="Anaphylatoxin-like" evidence="22">
    <location>
        <begin position="660"/>
        <end position="695"/>
    </location>
</feature>
<dbReference type="InterPro" id="IPR050473">
    <property type="entry name" value="A2M/Complement_sys"/>
</dbReference>
<dbReference type="InterPro" id="IPR001599">
    <property type="entry name" value="Macroglobln_a2"/>
</dbReference>
<comment type="subunit">
    <text evidence="20">Interacts with CFH. Interacts with CR2.</text>
</comment>
<dbReference type="InterPro" id="IPR041555">
    <property type="entry name" value="MG3"/>
</dbReference>
<dbReference type="InterPro" id="IPR035815">
    <property type="entry name" value="NTR_complement_C3"/>
</dbReference>
<keyword evidence="7 21" id="KW-0732">Signal</keyword>
<dbReference type="Pfam" id="PF07678">
    <property type="entry name" value="TED_complement"/>
    <property type="match status" value="1"/>
</dbReference>
<dbReference type="Pfam" id="PF01835">
    <property type="entry name" value="MG2"/>
    <property type="match status" value="1"/>
</dbReference>
<sequence>MKPTSGPSLLLLLLASLPMALGNPMYSMITPNILRLESEETVVLEAHGGQGTIQVSVTVHDFPAKKQVLSNENTQLNSNNGYLSTVTIKIPASKELKSDKGHKFVTVVATFGNVQVEKVVLISLQSGYLFIQTDKTIYTPGSTVLYRVFTVDHKLLPVGQTVFITIETPDGIPVKRDSKSSQNQFGILTLSWNIPELVNMGVWKIKAYYEDSPQQVFSAEFEVKEYVLPSFEVQLEPEEKFYYIDDPDGLKVNIIARFLYGEQVDGTAFVIFGVQDGDRRISLTHSLTRVPINDGNGEAILKRQVLLNGVQPSRADALVGKSIYVSATVILQSGSDMVEAERTGIPIVTSPYQIHFTKTPKFFKPAMPFDLMVYVTNPDGSPARHIPVVTQGSNVQSLTQDDGVAKLSINTQNKRDPLTITVRTKKDNIPEGRQATRTMQALPYNTQGNSNNYLHLSVPRVELKPGETLNVNFHLRTDPGEQAKIRYYTYMIMNKGKLLKVGRQYREPGQDLVVADSVWVDVKDSCMGTLVVKNGGKEEKHHRPGQQITLKIEADQGARVGLVAVDKGVFVLNKKNKLTQRKIWDVVEKADIGCTPGSGRNYAGVFTDAGLTLKTSQGLETQQRADPQCPQPATRRRRSVQLMEKRMDKAGQYSSDLRKCCEDGMRDNPMKFPCQRRAQFILQGDACVKAFLDCCEYITQLRQQHSRDGALELARSDLDDDIIPEEDIISRSQFPESWLWTVIEDLKQADKNGISTKLMNVFLKDSITTWEILAVSLSDKKGICVADPYEVTVMQDFFIDLRLPYSVVRNEQVEIRAILYNYREAENLKVRVELLYNPAFCSLATAKKRHQQTITIPARSSVAVPYVIVPLKIGLHEVEVKAAVYNHFISDGVKKTLKVVPEGVRVNKTVAVRTLNPEHLGQGGVQREEVPAADLSDQVPDTESETKILLQGTPVAQMTEDAIDGERLKHLIQTPSGCGEQNMIGMTPTVIAVHYLDSTDQWEKFGLEKRQESLELIRKGYTQQLAFRQKSSAYAAFQYRPPSTWLTAYVVKVFALAANLIAIDSKDLCETVKWLILEKQKPDGIFQEDGPVIHQEMIGGFRDTREKDVSLTAFVLIALHEAKDICEAQVNSLGRSIAKAGDFLENHYRELRRPYTVAIAAYALALLGKLEGDRLTKFLNTAKEKNRWEEPNQKLYNVEATSYALLALLARKDYDTTPPVVRWLNEQRYYGGGYGSTQATFMVFQALAQYQKDVPDHKELNLDVSIQLPSRNSAVRHRILWESASLLRSEEVVTVYHAKLKGKVSCKKFDLRVSIRPAPETVKKPQDAKGSMILDICTKYLGDQDATMSILDISMMTGFSPDVEDLKTLSTGVDRYISKYEMNRDSNKNTLIIYLDKVSHTVEDCLSFKVHQYFNVGLIQPGAVKVYSYYNLDETCIRFYHPDKEDGMLSKLCHKDTCRCAEENCFMHHTEKEVTLEDRLDKACEPGVDYVYKTRLIQKKLEDDFDEYIMVIENIIKSGSDEVQVKQERKFISHIKCREALKLKEGAHYLVWGVSSDLWGEKPKISYIIGKDTWVELWPEAEECQDEENQKQCEDLANFTENMVVFGCPN</sequence>
<dbReference type="SMART" id="SM01360">
    <property type="entry name" value="A2M"/>
    <property type="match status" value="1"/>
</dbReference>
<comment type="function">
    <text evidence="13">Non-enzymatic component of C5 convertase. Generated following cleavage by C3 convertase, it covalently attaches to the surface of pathogens, where it acts as an opsonin that marks the surface of antigens for removal. Complement C3b binds covalently via its reactive thioester, to cell surface carbohydrates or immune aggregates. Together with complement C4b, it then recruits the serine protease complement C2b to form the C5 convertase, which cleaves and activate C5, the next component of the complement pathways. In the alternative complement pathway, recruits the serine protease CFB to form the C5 convertase that cleaves and activates C5.</text>
</comment>
<keyword evidence="10" id="KW-1015">Disulfide bond</keyword>
<gene>
    <name evidence="24 26" type="primary">C3</name>
</gene>
<evidence type="ECO:0000256" key="15">
    <source>
        <dbReference type="ARBA" id="ARBA00093400"/>
    </source>
</evidence>
<dbReference type="InterPro" id="IPR047565">
    <property type="entry name" value="Alpha-macroglob_thiol-ester_cl"/>
</dbReference>
<feature type="chain" id="PRO_5045624836" description="Complement C3" evidence="21">
    <location>
        <begin position="23"/>
        <end position="1610"/>
    </location>
</feature>
<evidence type="ECO:0000256" key="19">
    <source>
        <dbReference type="ARBA" id="ARBA00093550"/>
    </source>
</evidence>
<evidence type="ECO:0000256" key="6">
    <source>
        <dbReference type="ARBA" id="ARBA00022588"/>
    </source>
</evidence>
<keyword evidence="9" id="KW-0882">Thioester bond</keyword>
<dbReference type="PROSITE" id="PS01178">
    <property type="entry name" value="ANAPHYLATOXIN_2"/>
    <property type="match status" value="1"/>
</dbReference>
<protein>
    <recommendedName>
        <fullName evidence="4">Complement C3</fullName>
    </recommendedName>
</protein>
<feature type="domain" description="NTR" evidence="23">
    <location>
        <begin position="1465"/>
        <end position="1608"/>
    </location>
</feature>
<dbReference type="Gene3D" id="6.20.50.160">
    <property type="match status" value="1"/>
</dbReference>
<dbReference type="Proteomes" id="UP000009136">
    <property type="component" value="Chromosome 7"/>
</dbReference>
<dbReference type="GO" id="GO:0004866">
    <property type="term" value="F:endopeptidase inhibitor activity"/>
    <property type="evidence" value="ECO:0007669"/>
    <property type="project" value="InterPro"/>
</dbReference>
<dbReference type="SMART" id="SM01419">
    <property type="entry name" value="Thiol-ester_cl"/>
    <property type="match status" value="1"/>
</dbReference>
<dbReference type="VGNC" id="VGNC:26638">
    <property type="gene designation" value="C3"/>
</dbReference>
<comment type="function">
    <text evidence="15">Adipogenic hormone that stimulates triglyceride synthesis and glucose transport in adipocytes, regulating fat storage and playing a role in postprandial triglyceride clearance. Appears to stimulate triglyceride synthesis via activation of the PLC, MAPK and AKT signaling pathways. Acts by binding to its receptor, C5AR2, activating G protein-coupled receptor signaling, promoting the phosphorylation, ARRB2-mediated internalization and endocytosis of C5AR2.</text>
</comment>
<dbReference type="PANTHER" id="PTHR11412">
    <property type="entry name" value="MACROGLOBULIN / COMPLEMENT"/>
    <property type="match status" value="1"/>
</dbReference>
<dbReference type="OrthoDB" id="6359008at2759"/>
<evidence type="ECO:0000259" key="22">
    <source>
        <dbReference type="PROSITE" id="PS01178"/>
    </source>
</evidence>
<dbReference type="CDD" id="cd02896">
    <property type="entry name" value="complement_C3_C4_C5"/>
    <property type="match status" value="1"/>
</dbReference>
<dbReference type="InterPro" id="IPR019742">
    <property type="entry name" value="MacrogloblnA2_CS"/>
</dbReference>
<dbReference type="Gene3D" id="2.20.130.20">
    <property type="match status" value="1"/>
</dbReference>
<dbReference type="Gene3D" id="2.40.50.120">
    <property type="match status" value="1"/>
</dbReference>
<evidence type="ECO:0007829" key="27">
    <source>
        <dbReference type="PeptideAtlas" id="A0A3Q1MGT0"/>
    </source>
</evidence>
<comment type="function">
    <text evidence="1">Acts as a chemoattractant for neutrophils in chronic inflammation.</text>
</comment>
<dbReference type="CDD" id="cd03583">
    <property type="entry name" value="NTR_complement_C3"/>
    <property type="match status" value="1"/>
</dbReference>
<dbReference type="InterPro" id="IPR008993">
    <property type="entry name" value="TIMP-like_OB-fold"/>
</dbReference>
<comment type="subunit">
    <text evidence="17">In absence of complement activation, the C3 precursor is first processed by the removal of 4 Arg residues, forming two chains, beta and alpha, linked by a disulfide bond.</text>
</comment>
<dbReference type="InterPro" id="IPR000020">
    <property type="entry name" value="Anaphylatoxin/fibulin"/>
</dbReference>
<dbReference type="InterPro" id="IPR013783">
    <property type="entry name" value="Ig-like_fold"/>
</dbReference>
<dbReference type="Gene3D" id="1.50.10.20">
    <property type="match status" value="1"/>
</dbReference>
<reference evidence="24" key="1">
    <citation type="submission" date="2018-03" db="EMBL/GenBank/DDBJ databases">
        <title>ARS-UCD1.2.</title>
        <authorList>
            <person name="Rosen B.D."/>
            <person name="Bickhart D.M."/>
            <person name="Koren S."/>
            <person name="Schnabel R.D."/>
            <person name="Hall R."/>
            <person name="Zimin A."/>
            <person name="Dreischer C."/>
            <person name="Schultheiss S."/>
            <person name="Schroeder S.G."/>
            <person name="Elsik C.G."/>
            <person name="Couldrey C."/>
            <person name="Liu G.E."/>
            <person name="Van Tassell C.P."/>
            <person name="Phillippy A.M."/>
            <person name="Smith T.P.L."/>
            <person name="Medrano J.F."/>
        </authorList>
    </citation>
    <scope>NUCLEOTIDE SEQUENCE [LARGE SCALE GENOMIC DNA]</scope>
    <source>
        <strain evidence="24">Hereford</strain>
    </source>
</reference>
<dbReference type="SUPFAM" id="SSF48239">
    <property type="entry name" value="Terpenoid cyclases/Protein prenyltransferases"/>
    <property type="match status" value="1"/>
</dbReference>
<evidence type="ECO:0000256" key="4">
    <source>
        <dbReference type="ARBA" id="ARBA00017018"/>
    </source>
</evidence>
<keyword evidence="5" id="KW-0964">Secreted</keyword>
<dbReference type="InterPro" id="IPR036595">
    <property type="entry name" value="A-macroglobulin_rcpt-bd_sf"/>
</dbReference>
<evidence type="ECO:0000313" key="24">
    <source>
        <dbReference type="Ensembl" id="ENSBTAP00000073443.3"/>
    </source>
</evidence>
<evidence type="ECO:0000256" key="16">
    <source>
        <dbReference type="ARBA" id="ARBA00093409"/>
    </source>
</evidence>
<dbReference type="GeneTree" id="ENSGT00940000154063"/>
<dbReference type="PROSITE" id="PS50189">
    <property type="entry name" value="NTR"/>
    <property type="match status" value="1"/>
</dbReference>
<dbReference type="Gene3D" id="2.60.40.1930">
    <property type="match status" value="3"/>
</dbReference>
<evidence type="ECO:0000256" key="7">
    <source>
        <dbReference type="ARBA" id="ARBA00022729"/>
    </source>
</evidence>
<evidence type="ECO:0000256" key="5">
    <source>
        <dbReference type="ARBA" id="ARBA00022525"/>
    </source>
</evidence>
<evidence type="ECO:0000256" key="14">
    <source>
        <dbReference type="ARBA" id="ARBA00093364"/>
    </source>
</evidence>
<evidence type="ECO:0000256" key="11">
    <source>
        <dbReference type="ARBA" id="ARBA00023162"/>
    </source>
</evidence>
<keyword evidence="12" id="KW-0395">Inflammatory response</keyword>
<dbReference type="Pfam" id="PF21308">
    <property type="entry name" value="C3_CUB2"/>
    <property type="match status" value="1"/>
</dbReference>
<dbReference type="Pfam" id="PF17790">
    <property type="entry name" value="MG1"/>
    <property type="match status" value="1"/>
</dbReference>
<evidence type="ECO:0000256" key="17">
    <source>
        <dbReference type="ARBA" id="ARBA00093484"/>
    </source>
</evidence>
<dbReference type="SMART" id="SM01359">
    <property type="entry name" value="A2M_N_2"/>
    <property type="match status" value="1"/>
</dbReference>
<evidence type="ECO:0000256" key="13">
    <source>
        <dbReference type="ARBA" id="ARBA00093362"/>
    </source>
</evidence>
<dbReference type="InterPro" id="IPR048848">
    <property type="entry name" value="C3_CUB2"/>
</dbReference>
<dbReference type="GO" id="GO:0009986">
    <property type="term" value="C:cell surface"/>
    <property type="evidence" value="ECO:0007669"/>
    <property type="project" value="UniProtKB-SubCell"/>
</dbReference>
<dbReference type="GO" id="GO:0006631">
    <property type="term" value="P:fatty acid metabolic process"/>
    <property type="evidence" value="ECO:0007669"/>
    <property type="project" value="UniProtKB-KW"/>
</dbReference>
<evidence type="ECO:0000256" key="12">
    <source>
        <dbReference type="ARBA" id="ARBA00023198"/>
    </source>
</evidence>
<proteinExistence type="evidence at protein level"/>
<keyword evidence="25" id="KW-1185">Reference proteome</keyword>
<evidence type="ECO:0000256" key="20">
    <source>
        <dbReference type="ARBA" id="ARBA00093555"/>
    </source>
</evidence>
<dbReference type="Pfam" id="PF01759">
    <property type="entry name" value="NTR"/>
    <property type="match status" value="1"/>
</dbReference>
<comment type="subunit">
    <text evidence="19">Complement C3b is composed of complement C3b and complement C3 beta chains that are associated via disulfide bonds. Non-enzymatic component of the C5 convertase, also named C4bC2bC3b, composed of the serine protease complement C2b (C2), complement C3b, as well as complement C4b (C4). Non-enzymatic component of the C5 convertase of the alternative complement pathways composed of the serine protease complement CFB and complement C3b. Interacts with CFP; interaction takes place together with CFB in the alternative complement system and allows the complex to become active. Interacts with CR1 (via Sushi 8 and Sushi 9 domains). Interacts with CFH.</text>
</comment>
<dbReference type="SMART" id="SM00104">
    <property type="entry name" value="ANATO"/>
    <property type="match status" value="1"/>
</dbReference>
<evidence type="ECO:0000256" key="8">
    <source>
        <dbReference type="ARBA" id="ARBA00022875"/>
    </source>
</evidence>
<dbReference type="InterPro" id="IPR001134">
    <property type="entry name" value="Netrin_domain"/>
</dbReference>
<dbReference type="Pfam" id="PF00207">
    <property type="entry name" value="A2M"/>
    <property type="match status" value="1"/>
</dbReference>
<organism evidence="24 25">
    <name type="scientific">Bos taurus</name>
    <name type="common">Bovine</name>
    <dbReference type="NCBI Taxonomy" id="9913"/>
    <lineage>
        <taxon>Eukaryota</taxon>
        <taxon>Metazoa</taxon>
        <taxon>Chordata</taxon>
        <taxon>Craniata</taxon>
        <taxon>Vertebrata</taxon>
        <taxon>Euteleostomi</taxon>
        <taxon>Mammalia</taxon>
        <taxon>Eutheria</taxon>
        <taxon>Laurasiatheria</taxon>
        <taxon>Artiodactyla</taxon>
        <taxon>Ruminantia</taxon>
        <taxon>Pecora</taxon>
        <taxon>Bovidae</taxon>
        <taxon>Bovinae</taxon>
        <taxon>Bos</taxon>
    </lineage>
</organism>
<dbReference type="InterPro" id="IPR018933">
    <property type="entry name" value="Netrin_module_non-TIMP"/>
</dbReference>
<dbReference type="InterPro" id="IPR008930">
    <property type="entry name" value="Terpenoid_cyclase/PrenylTrfase"/>
</dbReference>
<dbReference type="Pfam" id="PF01821">
    <property type="entry name" value="ANATO"/>
    <property type="match status" value="1"/>
</dbReference>
<dbReference type="GO" id="GO:0006954">
    <property type="term" value="P:inflammatory response"/>
    <property type="evidence" value="ECO:0007669"/>
    <property type="project" value="UniProtKB-KW"/>
</dbReference>
<comment type="function">
    <text evidence="14">Mediator of local inflammatory process released following cleavage by C3 convertase. Acts by binding to its receptor, C3AR1, activating G protein-coupled receptor signaling, promoting the phosphorylation, ARRB2-mediated internalization and endocytosis of C3AR1. C3a anaphylatoxin stimulates the activation of immune cells such as mast cells and basophilic leukocytes to release inflammation agents, such as cytokines, chemokines and histamine, which promote inflammation development. Also acts as potent chemoattractant for the migration of macrophages and neutrophils to the inflamed tissues, resulting in neutralization of the inflammatory triggers by multiple ways, such as phagocytosis and generation of reactive oxidants.</text>
</comment>
<dbReference type="VEuPathDB" id="HostDB:ENSBTAG00000017280"/>
<dbReference type="Gene3D" id="2.60.40.690">
    <property type="entry name" value="Alpha-macroglobulin, receptor-binding domain"/>
    <property type="match status" value="1"/>
</dbReference>
<dbReference type="SUPFAM" id="SSF47686">
    <property type="entry name" value="Anaphylotoxins (complement system)"/>
    <property type="match status" value="1"/>
</dbReference>
<evidence type="ECO:0000256" key="10">
    <source>
        <dbReference type="ARBA" id="ARBA00023157"/>
    </source>
</evidence>
<dbReference type="Gene3D" id="2.60.40.10">
    <property type="entry name" value="Immunoglobulins"/>
    <property type="match status" value="2"/>
</dbReference>
<dbReference type="PRINTS" id="PR00004">
    <property type="entry name" value="ANAPHYLATOXN"/>
</dbReference>
<dbReference type="Gene3D" id="1.20.50.70">
    <property type="match status" value="1"/>
</dbReference>
<dbReference type="SUPFAM" id="SSF49410">
    <property type="entry name" value="Alpha-macroglobulin receptor domain"/>
    <property type="match status" value="1"/>
</dbReference>
<dbReference type="PROSITE" id="PS00477">
    <property type="entry name" value="ALPHA_2_MACROGLOBULIN"/>
    <property type="match status" value="1"/>
</dbReference>
<dbReference type="InterPro" id="IPR041425">
    <property type="entry name" value="C3/4/5_MG1"/>
</dbReference>
<dbReference type="Gene3D" id="2.60.40.1940">
    <property type="match status" value="1"/>
</dbReference>
<keyword evidence="27" id="KW-1267">Proteomics identification</keyword>
<dbReference type="GO" id="GO:0005615">
    <property type="term" value="C:extracellular space"/>
    <property type="evidence" value="ECO:0007669"/>
    <property type="project" value="InterPro"/>
</dbReference>
<dbReference type="InterPro" id="IPR049466">
    <property type="entry name" value="C3_CUB1"/>
</dbReference>
<feature type="signal peptide" evidence="21">
    <location>
        <begin position="1"/>
        <end position="22"/>
    </location>
</feature>
<dbReference type="InterPro" id="IPR002890">
    <property type="entry name" value="MG2"/>
</dbReference>
<keyword evidence="8" id="KW-0180">Complement pathway</keyword>
<dbReference type="SUPFAM" id="SSF50242">
    <property type="entry name" value="TIMP-like"/>
    <property type="match status" value="1"/>
</dbReference>
<keyword evidence="6" id="KW-0399">Innate immunity</keyword>
<dbReference type="InterPro" id="IPR040839">
    <property type="entry name" value="MG4"/>
</dbReference>
<dbReference type="InterPro" id="IPR011626">
    <property type="entry name" value="Alpha-macroglobulin_TED"/>
</dbReference>
<accession>A0A3Q1MGT0</accession>
<dbReference type="InterPro" id="IPR011625">
    <property type="entry name" value="A2M_N_BRD"/>
</dbReference>
<reference evidence="24" key="2">
    <citation type="submission" date="2025-08" db="UniProtKB">
        <authorList>
            <consortium name="Ensembl"/>
        </authorList>
    </citation>
    <scope>IDENTIFICATION</scope>
    <source>
        <strain evidence="24">Hereford</strain>
    </source>
</reference>
<dbReference type="Bgee" id="ENSBTAG00000017280">
    <property type="expression patterns" value="Expressed in liver and 104 other cell types or tissues"/>
</dbReference>
<comment type="subcellular location">
    <subcellularLocation>
        <location evidence="2">Cell surface</location>
    </subcellularLocation>
    <subcellularLocation>
        <location evidence="3">Secreted</location>
    </subcellularLocation>
</comment>
<comment type="function">
    <text evidence="16">Precursor of non-enzymatic components of the classical, alternative, lectin and GZMK complement pathways, which consist in a cascade of proteins that leads to phagocytosis and breakdown of pathogens and signaling that strengthens the adaptive immune system.</text>
</comment>
<evidence type="ECO:0000256" key="1">
    <source>
        <dbReference type="ARBA" id="ARBA00003326"/>
    </source>
</evidence>
<dbReference type="SFLD" id="SFLDG01179">
    <property type="entry name" value="Complement_C3/C4_Like"/>
    <property type="match status" value="1"/>
</dbReference>
<dbReference type="PANTHER" id="PTHR11412:SF81">
    <property type="entry name" value="COMPLEMENT C3"/>
    <property type="match status" value="1"/>
</dbReference>
<dbReference type="Gene3D" id="1.20.91.20">
    <property type="entry name" value="Anaphylotoxins (complement system)"/>
    <property type="match status" value="1"/>
</dbReference>
<dbReference type="InterPro" id="IPR018081">
    <property type="entry name" value="Anaphylatoxin_comp_syst"/>
</dbReference>
<dbReference type="SMART" id="SM01361">
    <property type="entry name" value="A2M_recep"/>
    <property type="match status" value="1"/>
</dbReference>
<dbReference type="Gene3D" id="2.60.120.1540">
    <property type="match status" value="1"/>
</dbReference>
<dbReference type="Pfam" id="PF21406">
    <property type="entry name" value="C3_CUB1"/>
    <property type="match status" value="1"/>
</dbReference>
<dbReference type="Pfam" id="PF07703">
    <property type="entry name" value="A2M_BRD"/>
    <property type="match status" value="1"/>
</dbReference>
<evidence type="ECO:0000313" key="26">
    <source>
        <dbReference type="VGNC" id="VGNC:26638"/>
    </source>
</evidence>
<name>A0A3Q1MGT0_BOVIN</name>
<dbReference type="GO" id="GO:0006957">
    <property type="term" value="P:complement activation, alternative pathway"/>
    <property type="evidence" value="ECO:0007669"/>
    <property type="project" value="UniProtKB-KW"/>
</dbReference>
<evidence type="ECO:0000259" key="23">
    <source>
        <dbReference type="PROSITE" id="PS50189"/>
    </source>
</evidence>
<evidence type="ECO:0000256" key="18">
    <source>
        <dbReference type="ARBA" id="ARBA00093492"/>
    </source>
</evidence>
<evidence type="ECO:0000256" key="21">
    <source>
        <dbReference type="SAM" id="SignalP"/>
    </source>
</evidence>
<reference evidence="24" key="3">
    <citation type="submission" date="2025-09" db="UniProtKB">
        <authorList>
            <consortium name="Ensembl"/>
        </authorList>
    </citation>
    <scope>IDENTIFICATION</scope>
    <source>
        <strain evidence="24">Hereford</strain>
    </source>
</reference>
<evidence type="ECO:0000256" key="3">
    <source>
        <dbReference type="ARBA" id="ARBA00004613"/>
    </source>
</evidence>
<keyword evidence="6" id="KW-0391">Immunity</keyword>